<dbReference type="EMBL" id="BHZD01000001">
    <property type="protein sequence ID" value="GCD42335.1"/>
    <property type="molecule type" value="Genomic_DNA"/>
</dbReference>
<keyword evidence="2" id="KW-1185">Reference proteome</keyword>
<gene>
    <name evidence="1" type="ORF">GKJPGBOP_01995</name>
</gene>
<organism evidence="1 2">
    <name type="scientific">Streptomyces paromomycinus</name>
    <name type="common">Streptomyces rimosus subsp. paromomycinus</name>
    <dbReference type="NCBI Taxonomy" id="92743"/>
    <lineage>
        <taxon>Bacteria</taxon>
        <taxon>Bacillati</taxon>
        <taxon>Actinomycetota</taxon>
        <taxon>Actinomycetes</taxon>
        <taxon>Kitasatosporales</taxon>
        <taxon>Streptomycetaceae</taxon>
        <taxon>Streptomyces</taxon>
    </lineage>
</organism>
<protein>
    <submittedName>
        <fullName evidence="1">Uncharacterized protein</fullName>
    </submittedName>
</protein>
<accession>A0A401VZ69</accession>
<evidence type="ECO:0000313" key="1">
    <source>
        <dbReference type="EMBL" id="GCD42335.1"/>
    </source>
</evidence>
<sequence length="91" mass="10517">MTRVYRQDTAGHATMLHDAADGSATRIADHPSGVQVTSAGPRDLWRIVEEAHHHWQALHQPRREWFTFHVSGTGQTVTYTTEDGHRYHWRM</sequence>
<proteinExistence type="predicted"/>
<evidence type="ECO:0000313" key="2">
    <source>
        <dbReference type="Proteomes" id="UP000286746"/>
    </source>
</evidence>
<dbReference type="RefSeq" id="WP_246177289.1">
    <property type="nucleotide sequence ID" value="NZ_BHZD01000001.1"/>
</dbReference>
<dbReference type="AlphaFoldDB" id="A0A401VZ69"/>
<reference evidence="1 2" key="1">
    <citation type="submission" date="2018-11" db="EMBL/GenBank/DDBJ databases">
        <title>Whole genome sequence of Streptomyces paromomycinus NBRC 15454(T).</title>
        <authorList>
            <person name="Komaki H."/>
            <person name="Tamura T."/>
        </authorList>
    </citation>
    <scope>NUCLEOTIDE SEQUENCE [LARGE SCALE GENOMIC DNA]</scope>
    <source>
        <strain evidence="1 2">NBRC 15454</strain>
    </source>
</reference>
<dbReference type="Proteomes" id="UP000286746">
    <property type="component" value="Unassembled WGS sequence"/>
</dbReference>
<name>A0A401VZ69_STREY</name>
<comment type="caution">
    <text evidence="1">The sequence shown here is derived from an EMBL/GenBank/DDBJ whole genome shotgun (WGS) entry which is preliminary data.</text>
</comment>